<keyword evidence="2" id="KW-0472">Membrane</keyword>
<feature type="compositionally biased region" description="Low complexity" evidence="1">
    <location>
        <begin position="1"/>
        <end position="15"/>
    </location>
</feature>
<keyword evidence="3" id="KW-0282">Flagellum</keyword>
<feature type="region of interest" description="Disordered" evidence="1">
    <location>
        <begin position="158"/>
        <end position="182"/>
    </location>
</feature>
<comment type="caution">
    <text evidence="3">The sequence shown here is derived from an EMBL/GenBank/DDBJ whole genome shotgun (WGS) entry which is preliminary data.</text>
</comment>
<keyword evidence="3" id="KW-0966">Cell projection</keyword>
<reference evidence="4" key="1">
    <citation type="journal article" date="2019" name="Int. J. Syst. Evol. Microbiol.">
        <title>The Global Catalogue of Microorganisms (GCM) 10K type strain sequencing project: providing services to taxonomists for standard genome sequencing and annotation.</title>
        <authorList>
            <consortium name="The Broad Institute Genomics Platform"/>
            <consortium name="The Broad Institute Genome Sequencing Center for Infectious Disease"/>
            <person name="Wu L."/>
            <person name="Ma J."/>
        </authorList>
    </citation>
    <scope>NUCLEOTIDE SEQUENCE [LARGE SCALE GENOMIC DNA]</scope>
    <source>
        <strain evidence="4">JCM 17695</strain>
    </source>
</reference>
<dbReference type="EMBL" id="JBHTEY010000004">
    <property type="protein sequence ID" value="MFC7618480.1"/>
    <property type="molecule type" value="Genomic_DNA"/>
</dbReference>
<evidence type="ECO:0000256" key="2">
    <source>
        <dbReference type="SAM" id="Phobius"/>
    </source>
</evidence>
<keyword evidence="2" id="KW-1133">Transmembrane helix</keyword>
<feature type="region of interest" description="Disordered" evidence="1">
    <location>
        <begin position="1"/>
        <end position="113"/>
    </location>
</feature>
<feature type="compositionally biased region" description="Low complexity" evidence="1">
    <location>
        <begin position="166"/>
        <end position="178"/>
    </location>
</feature>
<organism evidence="3 4">
    <name type="scientific">Actinokineospora soli</name>
    <dbReference type="NCBI Taxonomy" id="1048753"/>
    <lineage>
        <taxon>Bacteria</taxon>
        <taxon>Bacillati</taxon>
        <taxon>Actinomycetota</taxon>
        <taxon>Actinomycetes</taxon>
        <taxon>Pseudonocardiales</taxon>
        <taxon>Pseudonocardiaceae</taxon>
        <taxon>Actinokineospora</taxon>
    </lineage>
</organism>
<protein>
    <submittedName>
        <fullName evidence="3">Flagellar basal body protein FliL</fullName>
    </submittedName>
</protein>
<evidence type="ECO:0000256" key="1">
    <source>
        <dbReference type="SAM" id="MobiDB-lite"/>
    </source>
</evidence>
<evidence type="ECO:0000313" key="3">
    <source>
        <dbReference type="EMBL" id="MFC7618480.1"/>
    </source>
</evidence>
<sequence length="338" mass="35857">MEKTQYVQPVVQQQPAHDENADKTQIVSGQGNPGPERTQAIQGHSERTQAVAPWQSTRPQAHGEPTQVVHGGYPPQPQYGQQPPQAPWGNQGQYDDAPPWSGSEFPPLVATGNPDWIKQGPEVFHADSGKGGRKGLFIALAVVLVLALGGGAFWFFTSGSDDKDPAPTTTAAPAPTTTQRPKDDLEIAELPGSPEAAPEIATFADVEKNKLLTDAETKALKDAKGAKARLAVSSLGEGSQALVLTVETGSAEQAEAAVKKLGELQIEYSMKPYEGTVPDGVTITQIAASGSTPATIRAHYVHKKTVVRVQVYGPDMAEAAKKFDDIMVTQLNELPADA</sequence>
<feature type="transmembrane region" description="Helical" evidence="2">
    <location>
        <begin position="136"/>
        <end position="156"/>
    </location>
</feature>
<keyword evidence="2" id="KW-0812">Transmembrane</keyword>
<keyword evidence="3" id="KW-0969">Cilium</keyword>
<evidence type="ECO:0000313" key="4">
    <source>
        <dbReference type="Proteomes" id="UP001596512"/>
    </source>
</evidence>
<keyword evidence="4" id="KW-1185">Reference proteome</keyword>
<accession>A0ABW2TX50</accession>
<gene>
    <name evidence="3" type="ORF">ACFQV2_39180</name>
</gene>
<dbReference type="Proteomes" id="UP001596512">
    <property type="component" value="Unassembled WGS sequence"/>
</dbReference>
<name>A0ABW2TX50_9PSEU</name>
<proteinExistence type="predicted"/>